<feature type="domain" description="Thioredoxin" evidence="2">
    <location>
        <begin position="9"/>
        <end position="122"/>
    </location>
</feature>
<dbReference type="Pfam" id="PF00085">
    <property type="entry name" value="Thioredoxin"/>
    <property type="match status" value="1"/>
</dbReference>
<dbReference type="CDD" id="cd02947">
    <property type="entry name" value="TRX_family"/>
    <property type="match status" value="1"/>
</dbReference>
<keyword evidence="6" id="KW-1185">Reference proteome</keyword>
<reference evidence="4 6" key="3">
    <citation type="submission" date="2019-07" db="EMBL/GenBank/DDBJ databases">
        <authorList>
            <person name="Jastrzebski P J."/>
            <person name="Paukszto L."/>
            <person name="Jastrzebski P J."/>
        </authorList>
    </citation>
    <scope>NUCLEOTIDE SEQUENCE [LARGE SCALE GENOMIC DNA]</scope>
    <source>
        <strain evidence="4 6">WMS-il1</strain>
    </source>
</reference>
<dbReference type="WBParaSite" id="HDID_0000180201-mRNA-1">
    <property type="protein sequence ID" value="HDID_0000180201-mRNA-1"/>
    <property type="gene ID" value="HDID_0000180201"/>
</dbReference>
<dbReference type="PROSITE" id="PS00194">
    <property type="entry name" value="THIOREDOXIN_1"/>
    <property type="match status" value="1"/>
</dbReference>
<sequence>MANESTDAKSETAEAPPLILEINSEEEMEKLKEISHQQPVIVDFFAPWCGPCKSVKHAYETLAEQETTVKFAKLDVDIYEDAPADYSIAAMPTFMAFKNGEMVDSVIGPHIEQVKQMIARLK</sequence>
<name>A0A0R3SBF6_HYMDI</name>
<dbReference type="InterPro" id="IPR017937">
    <property type="entry name" value="Thioredoxin_CS"/>
</dbReference>
<protein>
    <submittedName>
        <fullName evidence="7">Thioredoxin</fullName>
    </submittedName>
</protein>
<dbReference type="EMBL" id="UYSG01000374">
    <property type="protein sequence ID" value="VDL19264.1"/>
    <property type="molecule type" value="Genomic_DNA"/>
</dbReference>
<gene>
    <name evidence="3" type="ORF">HDID_LOCUS1803</name>
    <name evidence="4" type="ORF">WMSIL1_LOCUS14654</name>
</gene>
<dbReference type="Proteomes" id="UP000321570">
    <property type="component" value="Unassembled WGS sequence"/>
</dbReference>
<dbReference type="AlphaFoldDB" id="A0A0R3SBF6"/>
<reference evidence="3 5" key="2">
    <citation type="submission" date="2018-11" db="EMBL/GenBank/DDBJ databases">
        <authorList>
            <consortium name="Pathogen Informatics"/>
        </authorList>
    </citation>
    <scope>NUCLEOTIDE SEQUENCE [LARGE SCALE GENOMIC DNA]</scope>
</reference>
<accession>A0A0R3SBF6</accession>
<dbReference type="InterPro" id="IPR036249">
    <property type="entry name" value="Thioredoxin-like_sf"/>
</dbReference>
<evidence type="ECO:0000313" key="6">
    <source>
        <dbReference type="Proteomes" id="UP000321570"/>
    </source>
</evidence>
<dbReference type="PANTHER" id="PTHR46115">
    <property type="entry name" value="THIOREDOXIN-LIKE PROTEIN 1"/>
    <property type="match status" value="1"/>
</dbReference>
<reference evidence="7" key="1">
    <citation type="submission" date="2017-02" db="UniProtKB">
        <authorList>
            <consortium name="WormBaseParasite"/>
        </authorList>
    </citation>
    <scope>IDENTIFICATION</scope>
</reference>
<dbReference type="EMBL" id="CABIJS010000712">
    <property type="protein sequence ID" value="VUZ57180.1"/>
    <property type="molecule type" value="Genomic_DNA"/>
</dbReference>
<dbReference type="PROSITE" id="PS51352">
    <property type="entry name" value="THIOREDOXIN_2"/>
    <property type="match status" value="1"/>
</dbReference>
<evidence type="ECO:0000313" key="5">
    <source>
        <dbReference type="Proteomes" id="UP000274504"/>
    </source>
</evidence>
<evidence type="ECO:0000313" key="7">
    <source>
        <dbReference type="WBParaSite" id="HDID_0000180201-mRNA-1"/>
    </source>
</evidence>
<dbReference type="Gene3D" id="3.40.30.10">
    <property type="entry name" value="Glutaredoxin"/>
    <property type="match status" value="1"/>
</dbReference>
<evidence type="ECO:0000313" key="4">
    <source>
        <dbReference type="EMBL" id="VUZ57180.1"/>
    </source>
</evidence>
<dbReference type="InterPro" id="IPR013766">
    <property type="entry name" value="Thioredoxin_domain"/>
</dbReference>
<dbReference type="STRING" id="6216.A0A0R3SBF6"/>
<dbReference type="Proteomes" id="UP000274504">
    <property type="component" value="Unassembled WGS sequence"/>
</dbReference>
<evidence type="ECO:0000256" key="1">
    <source>
        <dbReference type="ARBA" id="ARBA00023157"/>
    </source>
</evidence>
<evidence type="ECO:0000313" key="3">
    <source>
        <dbReference type="EMBL" id="VDL19264.1"/>
    </source>
</evidence>
<organism evidence="7">
    <name type="scientific">Hymenolepis diminuta</name>
    <name type="common">Rat tapeworm</name>
    <dbReference type="NCBI Taxonomy" id="6216"/>
    <lineage>
        <taxon>Eukaryota</taxon>
        <taxon>Metazoa</taxon>
        <taxon>Spiralia</taxon>
        <taxon>Lophotrochozoa</taxon>
        <taxon>Platyhelminthes</taxon>
        <taxon>Cestoda</taxon>
        <taxon>Eucestoda</taxon>
        <taxon>Cyclophyllidea</taxon>
        <taxon>Hymenolepididae</taxon>
        <taxon>Hymenolepis</taxon>
    </lineage>
</organism>
<dbReference type="OrthoDB" id="2121326at2759"/>
<keyword evidence="1" id="KW-1015">Disulfide bond</keyword>
<proteinExistence type="predicted"/>
<dbReference type="PRINTS" id="PR00421">
    <property type="entry name" value="THIOREDOXIN"/>
</dbReference>
<dbReference type="SUPFAM" id="SSF52833">
    <property type="entry name" value="Thioredoxin-like"/>
    <property type="match status" value="1"/>
</dbReference>
<evidence type="ECO:0000259" key="2">
    <source>
        <dbReference type="PROSITE" id="PS51352"/>
    </source>
</evidence>